<evidence type="ECO:0000313" key="2">
    <source>
        <dbReference type="Proteomes" id="UP000054567"/>
    </source>
</evidence>
<reference evidence="2" key="2">
    <citation type="journal article" date="2009" name="Genome Res.">
        <title>Comparative genomic analyses of the human fungal pathogens Coccidioides and their relatives.</title>
        <authorList>
            <person name="Sharpton T.J."/>
            <person name="Stajich J.E."/>
            <person name="Rounsley S.D."/>
            <person name="Gardner M.J."/>
            <person name="Wortman J.R."/>
            <person name="Jordar V.S."/>
            <person name="Maiti R."/>
            <person name="Kodira C.D."/>
            <person name="Neafsey D.E."/>
            <person name="Zeng Q."/>
            <person name="Hung C.-Y."/>
            <person name="McMahan C."/>
            <person name="Muszewska A."/>
            <person name="Grynberg M."/>
            <person name="Mandel M.A."/>
            <person name="Kellner E.M."/>
            <person name="Barker B.M."/>
            <person name="Galgiani J.N."/>
            <person name="Orbach M.J."/>
            <person name="Kirkland T.N."/>
            <person name="Cole G.T."/>
            <person name="Henn M.R."/>
            <person name="Birren B.W."/>
            <person name="Taylor J.W."/>
        </authorList>
    </citation>
    <scope>NUCLEOTIDE SEQUENCE [LARGE SCALE GENOMIC DNA]</scope>
    <source>
        <strain evidence="2">RMSCC 3488</strain>
    </source>
</reference>
<dbReference type="AlphaFoldDB" id="A0A0J6IG23"/>
<dbReference type="VEuPathDB" id="FungiDB:CPAG_07068"/>
<gene>
    <name evidence="1" type="ORF">CPAG_07068</name>
</gene>
<organism evidence="1 2">
    <name type="scientific">Coccidioides posadasii RMSCC 3488</name>
    <dbReference type="NCBI Taxonomy" id="454284"/>
    <lineage>
        <taxon>Eukaryota</taxon>
        <taxon>Fungi</taxon>
        <taxon>Dikarya</taxon>
        <taxon>Ascomycota</taxon>
        <taxon>Pezizomycotina</taxon>
        <taxon>Eurotiomycetes</taxon>
        <taxon>Eurotiomycetidae</taxon>
        <taxon>Onygenales</taxon>
        <taxon>Onygenaceae</taxon>
        <taxon>Coccidioides</taxon>
    </lineage>
</organism>
<name>A0A0J6IG23_COCPO</name>
<proteinExistence type="predicted"/>
<reference evidence="2" key="3">
    <citation type="journal article" date="2010" name="Genome Res.">
        <title>Population genomic sequencing of Coccidioides fungi reveals recent hybridization and transposon control.</title>
        <authorList>
            <person name="Neafsey D.E."/>
            <person name="Barker B.M."/>
            <person name="Sharpton T.J."/>
            <person name="Stajich J.E."/>
            <person name="Park D.J."/>
            <person name="Whiston E."/>
            <person name="Hung C.-Y."/>
            <person name="McMahan C."/>
            <person name="White J."/>
            <person name="Sykes S."/>
            <person name="Heiman D."/>
            <person name="Young S."/>
            <person name="Zeng Q."/>
            <person name="Abouelleil A."/>
            <person name="Aftuck L."/>
            <person name="Bessette D."/>
            <person name="Brown A."/>
            <person name="FitzGerald M."/>
            <person name="Lui A."/>
            <person name="Macdonald J.P."/>
            <person name="Priest M."/>
            <person name="Orbach M.J."/>
            <person name="Galgiani J.N."/>
            <person name="Kirkland T.N."/>
            <person name="Cole G.T."/>
            <person name="Birren B.W."/>
            <person name="Henn M.R."/>
            <person name="Taylor J.W."/>
            <person name="Rounsley S.D."/>
        </authorList>
    </citation>
    <scope>NUCLEOTIDE SEQUENCE [LARGE SCALE GENOMIC DNA]</scope>
    <source>
        <strain evidence="2">RMSCC 3488</strain>
    </source>
</reference>
<evidence type="ECO:0000313" key="1">
    <source>
        <dbReference type="EMBL" id="KMM70757.1"/>
    </source>
</evidence>
<reference evidence="1 2" key="1">
    <citation type="submission" date="2007-06" db="EMBL/GenBank/DDBJ databases">
        <title>The Genome Sequence of Coccidioides posadasii RMSCC_3488.</title>
        <authorList>
            <consortium name="Coccidioides Genome Resources Consortium"/>
            <consortium name="The Broad Institute Genome Sequencing Platform"/>
            <person name="Henn M.R."/>
            <person name="Sykes S."/>
            <person name="Young S."/>
            <person name="Jaffe D."/>
            <person name="Berlin A."/>
            <person name="Alvarez P."/>
            <person name="Butler J."/>
            <person name="Gnerre S."/>
            <person name="Grabherr M."/>
            <person name="Mauceli E."/>
            <person name="Brockman W."/>
            <person name="Kodira C."/>
            <person name="Alvarado L."/>
            <person name="Zeng Q."/>
            <person name="Crawford M."/>
            <person name="Antoine C."/>
            <person name="Devon K."/>
            <person name="Galgiani J."/>
            <person name="Orsborn K."/>
            <person name="Lewis M.L."/>
            <person name="Nusbaum C."/>
            <person name="Galagan J."/>
            <person name="Birren B."/>
        </authorList>
    </citation>
    <scope>NUCLEOTIDE SEQUENCE [LARGE SCALE GENOMIC DNA]</scope>
    <source>
        <strain evidence="1 2">RMSCC 3488</strain>
    </source>
</reference>
<sequence length="117" mass="13298">MPDQLHNYCKFNKNLKSDKDKNSSALGPGLYFDKYGTTCRQLALANVEKWISSRWAQLSFTVESSSGHYSRMGLLMNVFEQAEARRLAQRQVPPAWNASRATKSQKHAAILTFASLW</sequence>
<accession>A0A0J6IG23</accession>
<protein>
    <submittedName>
        <fullName evidence="1">Uncharacterized protein</fullName>
    </submittedName>
</protein>
<dbReference type="Proteomes" id="UP000054567">
    <property type="component" value="Unassembled WGS sequence"/>
</dbReference>
<dbReference type="EMBL" id="DS268112">
    <property type="protein sequence ID" value="KMM70757.1"/>
    <property type="molecule type" value="Genomic_DNA"/>
</dbReference>